<evidence type="ECO:0000256" key="1">
    <source>
        <dbReference type="ARBA" id="ARBA00001933"/>
    </source>
</evidence>
<dbReference type="SUPFAM" id="SSF53383">
    <property type="entry name" value="PLP-dependent transferases"/>
    <property type="match status" value="1"/>
</dbReference>
<dbReference type="SUPFAM" id="SSF51569">
    <property type="entry name" value="Aldolase"/>
    <property type="match status" value="1"/>
</dbReference>
<keyword evidence="13" id="KW-1185">Reference proteome</keyword>
<dbReference type="EMBL" id="JAVXUO010002305">
    <property type="protein sequence ID" value="KAK2974551.1"/>
    <property type="molecule type" value="Genomic_DNA"/>
</dbReference>
<dbReference type="PROSITE" id="PS00816">
    <property type="entry name" value="AIPM_HOMOCIT_SYNTH_2"/>
    <property type="match status" value="1"/>
</dbReference>
<evidence type="ECO:0000256" key="3">
    <source>
        <dbReference type="ARBA" id="ARBA00012748"/>
    </source>
</evidence>
<dbReference type="GO" id="GO:0030170">
    <property type="term" value="F:pyridoxal phosphate binding"/>
    <property type="evidence" value="ECO:0007669"/>
    <property type="project" value="InterPro"/>
</dbReference>
<comment type="caution">
    <text evidence="12">The sequence shown here is derived from an EMBL/GenBank/DDBJ whole genome shotgun (WGS) entry which is preliminary data.</text>
</comment>
<dbReference type="InterPro" id="IPR015422">
    <property type="entry name" value="PyrdxlP-dep_Trfase_small"/>
</dbReference>
<dbReference type="PANTHER" id="PTHR42885">
    <property type="entry name" value="HISTIDINOL-PHOSPHATE AMINOTRANSFERASE-RELATED"/>
    <property type="match status" value="1"/>
</dbReference>
<dbReference type="EC" id="2.6.1.9" evidence="3"/>
<dbReference type="InterPro" id="IPR054691">
    <property type="entry name" value="LeuA/HCS_post-cat"/>
</dbReference>
<dbReference type="Gene3D" id="3.20.20.70">
    <property type="entry name" value="Aldolase class I"/>
    <property type="match status" value="1"/>
</dbReference>
<feature type="domain" description="Pyruvate carboxyltransferase" evidence="11">
    <location>
        <begin position="74"/>
        <end position="344"/>
    </location>
</feature>
<dbReference type="InterPro" id="IPR013785">
    <property type="entry name" value="Aldolase_TIM"/>
</dbReference>
<evidence type="ECO:0000256" key="6">
    <source>
        <dbReference type="ARBA" id="ARBA00022679"/>
    </source>
</evidence>
<evidence type="ECO:0000256" key="7">
    <source>
        <dbReference type="ARBA" id="ARBA00022898"/>
    </source>
</evidence>
<evidence type="ECO:0000256" key="2">
    <source>
        <dbReference type="ARBA" id="ARBA00005011"/>
    </source>
</evidence>
<evidence type="ECO:0000313" key="13">
    <source>
        <dbReference type="Proteomes" id="UP001187471"/>
    </source>
</evidence>
<dbReference type="InterPro" id="IPR000891">
    <property type="entry name" value="PYR_CT"/>
</dbReference>
<dbReference type="GO" id="GO:0000105">
    <property type="term" value="P:L-histidine biosynthetic process"/>
    <property type="evidence" value="ECO:0007669"/>
    <property type="project" value="UniProtKB-KW"/>
</dbReference>
<dbReference type="InterPro" id="IPR002034">
    <property type="entry name" value="AIPM/Hcit_synth_CS"/>
</dbReference>
<protein>
    <recommendedName>
        <fullName evidence="3">histidinol-phosphate transaminase</fullName>
        <ecNumber evidence="3">2.6.1.9</ecNumber>
    </recommendedName>
    <alternativeName>
        <fullName evidence="9">Imidazole acetol-phosphate transaminase</fullName>
    </alternativeName>
</protein>
<dbReference type="Gene3D" id="3.90.1150.10">
    <property type="entry name" value="Aspartate Aminotransferase, domain 1"/>
    <property type="match status" value="1"/>
</dbReference>
<dbReference type="CDD" id="cd00609">
    <property type="entry name" value="AAT_like"/>
    <property type="match status" value="1"/>
</dbReference>
<dbReference type="InterPro" id="IPR004839">
    <property type="entry name" value="Aminotransferase_I/II_large"/>
</dbReference>
<sequence>MDSLTICINPTFSFNPANKPETTSFFFKPKPRPFICIHRARTSSVTLKAKSTFCDECVPRPLYIPNKISDASYVRVLDTTLRDGEQAPGATMTTQEKLAIARQLAKLGVDVIEAGFPVASKADFEAVRMIAKEVGNSIDEFGYSPVIGAVSRMVGKDIDLAWEAVKYARHPRMCIFIPTSEIHLKYKLNKTKEEVLKIVKEMVSYTRKLGVTDIQFVSEDSARSEKEFLYQVFGEAIRGGATTIVCTDTVGCVYPTEWGEFIADMKAKIPGAENVIISTHCHNDLGLANANTLAFVMALKCRGKDLLGGLHTGINTKYIASTSTMDGMLKHKSTYEYVSPEDIGLYRSNECGIVLGKLSGRHALKSRLVELGHDIGEKEFDDVFLRFKEVAEHKKSVTDEDLVLLVKNKHVRPLVDRSLNDFQVLATMEAAKGYNGVATTHLVAGRENNKISAPKIERVAPSSNMATVRVTKGRKIFSGDSFIQPHIRKMASNPPILPLEVFSARLSKKPEEIIKLDANENPYGPPPEVFHALQQLKFPNIYPDPESRQLRAALAKDSGLGAEHILVGSGADELLELLFRCALGPGDKIMDCPPTFPMYAFQAAVSGALVIKVPRNSPDFSLNVQLMEKMVEQEKPKCIFLASPNNPDGSIVSDEVLRKLLDMRVLVVLDEAYVEFSGMESRMKWVKKYENLVVLRTFSKSAGLAGLRVGYGAFPLSIVEYIRKVKLPYNVSVTAQAAACAALQNTAYLVKVQSALIQERGRLFTLLKEVPFLKPSPSHANHFLCEVTCGMDAEKLKDDLETMGVIIRHNRSLKNYVRISVGKPEHTDALMECLRRLS</sequence>
<evidence type="ECO:0000256" key="5">
    <source>
        <dbReference type="ARBA" id="ARBA00022605"/>
    </source>
</evidence>
<keyword evidence="7" id="KW-0663">Pyridoxal phosphate</keyword>
<evidence type="ECO:0000313" key="12">
    <source>
        <dbReference type="EMBL" id="KAK2974551.1"/>
    </source>
</evidence>
<dbReference type="Gene3D" id="3.40.640.10">
    <property type="entry name" value="Type I PLP-dependent aspartate aminotransferase-like (Major domain)"/>
    <property type="match status" value="1"/>
</dbReference>
<evidence type="ECO:0000259" key="11">
    <source>
        <dbReference type="PROSITE" id="PS50991"/>
    </source>
</evidence>
<dbReference type="Gene3D" id="1.10.238.260">
    <property type="match status" value="1"/>
</dbReference>
<dbReference type="HAMAP" id="MF_01023">
    <property type="entry name" value="HisC_aminotrans_2"/>
    <property type="match status" value="1"/>
</dbReference>
<organism evidence="12 13">
    <name type="scientific">Escallonia rubra</name>
    <dbReference type="NCBI Taxonomy" id="112253"/>
    <lineage>
        <taxon>Eukaryota</taxon>
        <taxon>Viridiplantae</taxon>
        <taxon>Streptophyta</taxon>
        <taxon>Embryophyta</taxon>
        <taxon>Tracheophyta</taxon>
        <taxon>Spermatophyta</taxon>
        <taxon>Magnoliopsida</taxon>
        <taxon>eudicotyledons</taxon>
        <taxon>Gunneridae</taxon>
        <taxon>Pentapetalae</taxon>
        <taxon>asterids</taxon>
        <taxon>campanulids</taxon>
        <taxon>Escalloniales</taxon>
        <taxon>Escalloniaceae</taxon>
        <taxon>Escallonia</taxon>
    </lineage>
</organism>
<comment type="pathway">
    <text evidence="2">Amino-acid biosynthesis; L-histidine biosynthesis; L-histidine from 5-phospho-alpha-D-ribose 1-diphosphate: step 7/9.</text>
</comment>
<proteinExistence type="inferred from homology"/>
<dbReference type="GO" id="GO:0046912">
    <property type="term" value="F:acyltransferase activity, acyl groups converted into alkyl on transfer"/>
    <property type="evidence" value="ECO:0007669"/>
    <property type="project" value="InterPro"/>
</dbReference>
<dbReference type="Pfam" id="PF22617">
    <property type="entry name" value="HCS_D2"/>
    <property type="match status" value="1"/>
</dbReference>
<dbReference type="NCBIfam" id="TIGR01141">
    <property type="entry name" value="hisC"/>
    <property type="match status" value="1"/>
</dbReference>
<dbReference type="PROSITE" id="PS50991">
    <property type="entry name" value="PYR_CT"/>
    <property type="match status" value="1"/>
</dbReference>
<gene>
    <name evidence="12" type="ORF">RJ640_009773</name>
</gene>
<dbReference type="InterPro" id="IPR005861">
    <property type="entry name" value="HisP_aminotrans"/>
</dbReference>
<dbReference type="AlphaFoldDB" id="A0AA88UA91"/>
<keyword evidence="5" id="KW-0028">Amino-acid biosynthesis</keyword>
<keyword evidence="4" id="KW-0032">Aminotransferase</keyword>
<comment type="cofactor">
    <cofactor evidence="1">
        <name>pyridoxal 5'-phosphate</name>
        <dbReference type="ChEBI" id="CHEBI:597326"/>
    </cofactor>
</comment>
<dbReference type="InterPro" id="IPR015424">
    <property type="entry name" value="PyrdxlP-dep_Trfase"/>
</dbReference>
<dbReference type="PROSITE" id="PS00815">
    <property type="entry name" value="AIPM_HOMOCIT_SYNTH_1"/>
    <property type="match status" value="1"/>
</dbReference>
<comment type="catalytic activity">
    <reaction evidence="10">
        <text>L-histidinol phosphate + 2-oxoglutarate = 3-(imidazol-4-yl)-2-oxopropyl phosphate + L-glutamate</text>
        <dbReference type="Rhea" id="RHEA:23744"/>
        <dbReference type="ChEBI" id="CHEBI:16810"/>
        <dbReference type="ChEBI" id="CHEBI:29985"/>
        <dbReference type="ChEBI" id="CHEBI:57766"/>
        <dbReference type="ChEBI" id="CHEBI:57980"/>
        <dbReference type="EC" id="2.6.1.9"/>
    </reaction>
</comment>
<dbReference type="CDD" id="cd07940">
    <property type="entry name" value="DRE_TIM_IPMS"/>
    <property type="match status" value="1"/>
</dbReference>
<name>A0AA88UA91_9ASTE</name>
<reference evidence="12" key="1">
    <citation type="submission" date="2022-12" db="EMBL/GenBank/DDBJ databases">
        <title>Draft genome assemblies for two species of Escallonia (Escalloniales).</title>
        <authorList>
            <person name="Chanderbali A."/>
            <person name="Dervinis C."/>
            <person name="Anghel I."/>
            <person name="Soltis D."/>
            <person name="Soltis P."/>
            <person name="Zapata F."/>
        </authorList>
    </citation>
    <scope>NUCLEOTIDE SEQUENCE</scope>
    <source>
        <strain evidence="12">UCBG92.1500</strain>
        <tissue evidence="12">Leaf</tissue>
    </source>
</reference>
<evidence type="ECO:0000256" key="8">
    <source>
        <dbReference type="ARBA" id="ARBA00023102"/>
    </source>
</evidence>
<dbReference type="GO" id="GO:0004400">
    <property type="term" value="F:histidinol-phosphate transaminase activity"/>
    <property type="evidence" value="ECO:0007669"/>
    <property type="project" value="UniProtKB-EC"/>
</dbReference>
<dbReference type="PANTHER" id="PTHR42885:SF2">
    <property type="entry name" value="HISTIDINOL-PHOSPHATE AMINOTRANSFERASE"/>
    <property type="match status" value="1"/>
</dbReference>
<evidence type="ECO:0000256" key="9">
    <source>
        <dbReference type="ARBA" id="ARBA00030262"/>
    </source>
</evidence>
<dbReference type="Pfam" id="PF00682">
    <property type="entry name" value="HMGL-like"/>
    <property type="match status" value="1"/>
</dbReference>
<dbReference type="Proteomes" id="UP001187471">
    <property type="component" value="Unassembled WGS sequence"/>
</dbReference>
<dbReference type="Pfam" id="PF00155">
    <property type="entry name" value="Aminotran_1_2"/>
    <property type="match status" value="1"/>
</dbReference>
<keyword evidence="6" id="KW-0808">Transferase</keyword>
<evidence type="ECO:0000256" key="4">
    <source>
        <dbReference type="ARBA" id="ARBA00022576"/>
    </source>
</evidence>
<dbReference type="FunFam" id="3.20.20.70:FF:000010">
    <property type="entry name" value="2-isopropylmalate synthase"/>
    <property type="match status" value="1"/>
</dbReference>
<keyword evidence="8" id="KW-0368">Histidine biosynthesis</keyword>
<evidence type="ECO:0000256" key="10">
    <source>
        <dbReference type="ARBA" id="ARBA00047481"/>
    </source>
</evidence>
<accession>A0AA88UA91</accession>
<dbReference type="InterPro" id="IPR015421">
    <property type="entry name" value="PyrdxlP-dep_Trfase_major"/>
</dbReference>